<dbReference type="KEGG" id="mne:D174_09790"/>
<gene>
    <name evidence="1" type="ORF">D174_09790</name>
</gene>
<name>V5XBQ4_MYCNE</name>
<dbReference type="AlphaFoldDB" id="V5XBQ4"/>
<evidence type="ECO:0000313" key="1">
    <source>
        <dbReference type="EMBL" id="AHC24849.1"/>
    </source>
</evidence>
<reference evidence="1 2" key="1">
    <citation type="journal article" date="2014" name="Genome Announc.">
        <title>Complete Genome Sequence of Sterol-Transforming Mycobacterium neoaurum Strain VKM Ac-1815D.</title>
        <authorList>
            <person name="Shtratnikova V.Y."/>
            <person name="Bragin E.Y."/>
            <person name="Dovbnya D.V."/>
            <person name="Pekov Y.A."/>
            <person name="Schelkunov M.I."/>
            <person name="Strizhov N."/>
            <person name="Ivashina T.V."/>
            <person name="Ashapkin V.V."/>
            <person name="Donova M.V."/>
        </authorList>
    </citation>
    <scope>NUCLEOTIDE SEQUENCE [LARGE SCALE GENOMIC DNA]</scope>
    <source>
        <strain evidence="1 2">VKM Ac-1815D</strain>
    </source>
</reference>
<protein>
    <recommendedName>
        <fullName evidence="3">Heme peroxidase</fullName>
    </recommendedName>
</protein>
<keyword evidence="2" id="KW-1185">Reference proteome</keyword>
<sequence length="233" mass="25725">MPLPAIDAAKLDELAESVVALDPHPRERRWVSLSLCIADAVWSIGAHYDNVVVPLVRKLATKFSVEQPTIPMSESLGADPLPLAELADLTVDELIPLTNRQNTSTRGGIRKADAVLRYIHVFRSHGVKDLGDAIVLFGDDERFAAVNADLRKIPGEGAHAVRRDYLWMLIGQDDLIKPDRMVLRWFRNHEVTIDPVGARDLIAALVPAVSAGLKRPVTAWEIDHALWNAGRGM</sequence>
<dbReference type="RefSeq" id="WP_023985515.1">
    <property type="nucleotide sequence ID" value="NC_023036.2"/>
</dbReference>
<dbReference type="eggNOG" id="ENOG5032UJ3">
    <property type="taxonomic scope" value="Bacteria"/>
</dbReference>
<accession>V5XBQ4</accession>
<organism evidence="1 2">
    <name type="scientific">Mycolicibacterium neoaurum VKM Ac-1815D</name>
    <dbReference type="NCBI Taxonomy" id="700508"/>
    <lineage>
        <taxon>Bacteria</taxon>
        <taxon>Bacillati</taxon>
        <taxon>Actinomycetota</taxon>
        <taxon>Actinomycetes</taxon>
        <taxon>Mycobacteriales</taxon>
        <taxon>Mycobacteriaceae</taxon>
        <taxon>Mycolicibacterium</taxon>
    </lineage>
</organism>
<dbReference type="EMBL" id="CP006936">
    <property type="protein sequence ID" value="AHC24849.1"/>
    <property type="molecule type" value="Genomic_DNA"/>
</dbReference>
<dbReference type="HOGENOM" id="CLU_083610_0_0_11"/>
<dbReference type="GeneID" id="43449778"/>
<dbReference type="Proteomes" id="UP000018763">
    <property type="component" value="Chromosome"/>
</dbReference>
<proteinExistence type="predicted"/>
<evidence type="ECO:0008006" key="3">
    <source>
        <dbReference type="Google" id="ProtNLM"/>
    </source>
</evidence>
<evidence type="ECO:0000313" key="2">
    <source>
        <dbReference type="Proteomes" id="UP000018763"/>
    </source>
</evidence>